<keyword evidence="8" id="KW-1185">Reference proteome</keyword>
<evidence type="ECO:0000256" key="3">
    <source>
        <dbReference type="ARBA" id="ARBA00022833"/>
    </source>
</evidence>
<dbReference type="AlphaFoldDB" id="A0A1T0CLP0"/>
<dbReference type="PROSITE" id="PS51128">
    <property type="entry name" value="ZF_DKSA_2"/>
    <property type="match status" value="1"/>
</dbReference>
<dbReference type="Pfam" id="PF21173">
    <property type="entry name" value="DksA-like_N"/>
    <property type="match status" value="1"/>
</dbReference>
<dbReference type="PANTHER" id="PTHR33823:SF4">
    <property type="entry name" value="GENERAL STRESS PROTEIN 16O"/>
    <property type="match status" value="1"/>
</dbReference>
<feature type="domain" description="Zinc finger DksA/TraR C4-type" evidence="5">
    <location>
        <begin position="77"/>
        <end position="104"/>
    </location>
</feature>
<dbReference type="InterPro" id="IPR000962">
    <property type="entry name" value="Znf_DskA_TraR"/>
</dbReference>
<accession>A0A1T0CLP0</accession>
<dbReference type="SUPFAM" id="SSF57716">
    <property type="entry name" value="Glucocorticoid receptor-like (DNA-binding domain)"/>
    <property type="match status" value="1"/>
</dbReference>
<keyword evidence="2" id="KW-0863">Zinc-finger</keyword>
<evidence type="ECO:0000256" key="1">
    <source>
        <dbReference type="ARBA" id="ARBA00022723"/>
    </source>
</evidence>
<dbReference type="Pfam" id="PF01258">
    <property type="entry name" value="zf-dskA_traR"/>
    <property type="match status" value="1"/>
</dbReference>
<keyword evidence="3" id="KW-0862">Zinc</keyword>
<comment type="caution">
    <text evidence="7">The sequence shown here is derived from an EMBL/GenBank/DDBJ whole genome shotgun (WGS) entry which is preliminary data.</text>
</comment>
<dbReference type="STRING" id="470453.B0680_07895"/>
<dbReference type="PANTHER" id="PTHR33823">
    <property type="entry name" value="RNA POLYMERASE-BINDING TRANSCRIPTION FACTOR DKSA-RELATED"/>
    <property type="match status" value="1"/>
</dbReference>
<feature type="domain" description="DnaK suppressor protein-like N-terminal" evidence="6">
    <location>
        <begin position="7"/>
        <end position="74"/>
    </location>
</feature>
<dbReference type="SUPFAM" id="SSF109635">
    <property type="entry name" value="DnaK suppressor protein DksA, alpha-hairpin domain"/>
    <property type="match status" value="1"/>
</dbReference>
<dbReference type="RefSeq" id="WP_078254557.1">
    <property type="nucleotide sequence ID" value="NZ_MUYU01000018.1"/>
</dbReference>
<gene>
    <name evidence="7" type="ORF">B0680_07895</name>
</gene>
<dbReference type="Gene3D" id="1.20.120.910">
    <property type="entry name" value="DksA, coiled-coil domain"/>
    <property type="match status" value="1"/>
</dbReference>
<evidence type="ECO:0000259" key="6">
    <source>
        <dbReference type="Pfam" id="PF21173"/>
    </source>
</evidence>
<evidence type="ECO:0000256" key="2">
    <source>
        <dbReference type="ARBA" id="ARBA00022771"/>
    </source>
</evidence>
<dbReference type="EMBL" id="MUYU01000018">
    <property type="protein sequence ID" value="OOS23234.1"/>
    <property type="molecule type" value="Genomic_DNA"/>
</dbReference>
<protein>
    <submittedName>
        <fullName evidence="7">Conjugal transfer protein TraR</fullName>
    </submittedName>
</protein>
<dbReference type="InterPro" id="IPR037187">
    <property type="entry name" value="DnaK_N"/>
</dbReference>
<dbReference type="GO" id="GO:0008270">
    <property type="term" value="F:zinc ion binding"/>
    <property type="evidence" value="ECO:0007669"/>
    <property type="project" value="UniProtKB-KW"/>
</dbReference>
<keyword evidence="1" id="KW-0479">Metal-binding</keyword>
<dbReference type="Proteomes" id="UP000189800">
    <property type="component" value="Unassembled WGS sequence"/>
</dbReference>
<evidence type="ECO:0000259" key="5">
    <source>
        <dbReference type="Pfam" id="PF01258"/>
    </source>
</evidence>
<evidence type="ECO:0000313" key="8">
    <source>
        <dbReference type="Proteomes" id="UP000189800"/>
    </source>
</evidence>
<dbReference type="InterPro" id="IPR048487">
    <property type="entry name" value="DksA-like_N"/>
</dbReference>
<organism evidence="7 8">
    <name type="scientific">Moraxella pluranimalium</name>
    <dbReference type="NCBI Taxonomy" id="470453"/>
    <lineage>
        <taxon>Bacteria</taxon>
        <taxon>Pseudomonadati</taxon>
        <taxon>Pseudomonadota</taxon>
        <taxon>Gammaproteobacteria</taxon>
        <taxon>Moraxellales</taxon>
        <taxon>Moraxellaceae</taxon>
        <taxon>Moraxella</taxon>
    </lineage>
</organism>
<proteinExistence type="predicted"/>
<sequence>MKSTEHYQDVLLALKQEYQARIDKIKDRIAHPDDNSNQDWDDQAVAATRDEMRMALVHEAEHELTQVNAALRRIEEGGYGICAECGEDIEEGRLDAVPFATLCMTHAK</sequence>
<name>A0A1T0CLP0_9GAMM</name>
<feature type="zinc finger region" description="dksA C4-type" evidence="4">
    <location>
        <begin position="82"/>
        <end position="106"/>
    </location>
</feature>
<evidence type="ECO:0000256" key="4">
    <source>
        <dbReference type="PROSITE-ProRule" id="PRU00510"/>
    </source>
</evidence>
<dbReference type="OrthoDB" id="6064855at2"/>
<evidence type="ECO:0000313" key="7">
    <source>
        <dbReference type="EMBL" id="OOS23234.1"/>
    </source>
</evidence>
<reference evidence="7 8" key="1">
    <citation type="submission" date="2017-02" db="EMBL/GenBank/DDBJ databases">
        <title>Draft genome sequence of Moraxella pluranimalium CCUG 54913T type strain.</title>
        <authorList>
            <person name="Salva-Serra F."/>
            <person name="Engstrom-Jakobsson H."/>
            <person name="Thorell K."/>
            <person name="Jaen-Luchoro D."/>
            <person name="Gonzales-Siles L."/>
            <person name="Karlsson R."/>
            <person name="Yazdan S."/>
            <person name="Boulund F."/>
            <person name="Johnning A."/>
            <person name="Engstrand L."/>
            <person name="Kristiansson E."/>
            <person name="Moore E."/>
        </authorList>
    </citation>
    <scope>NUCLEOTIDE SEQUENCE [LARGE SCALE GENOMIC DNA]</scope>
    <source>
        <strain evidence="7 8">CCUG 54913</strain>
    </source>
</reference>